<evidence type="ECO:0000259" key="6">
    <source>
        <dbReference type="Pfam" id="PF00155"/>
    </source>
</evidence>
<protein>
    <recommendedName>
        <fullName evidence="2">cysteine-S-conjugate beta-lyase</fullName>
        <ecNumber evidence="2">4.4.1.13</ecNumber>
    </recommendedName>
</protein>
<proteinExistence type="inferred from homology"/>
<evidence type="ECO:0000313" key="7">
    <source>
        <dbReference type="EMBL" id="RHK51801.1"/>
    </source>
</evidence>
<dbReference type="InterPro" id="IPR051798">
    <property type="entry name" value="Class-II_PLP-Dep_Aminotrans"/>
</dbReference>
<dbReference type="GO" id="GO:0047804">
    <property type="term" value="F:cysteine-S-conjugate beta-lyase activity"/>
    <property type="evidence" value="ECO:0007669"/>
    <property type="project" value="UniProtKB-EC"/>
</dbReference>
<dbReference type="Gene3D" id="3.40.640.10">
    <property type="entry name" value="Type I PLP-dependent aspartate aminotransferase-like (Major domain)"/>
    <property type="match status" value="1"/>
</dbReference>
<evidence type="ECO:0000256" key="3">
    <source>
        <dbReference type="ARBA" id="ARBA00022898"/>
    </source>
</evidence>
<keyword evidence="8" id="KW-1185">Reference proteome</keyword>
<dbReference type="EMBL" id="QRNO01000012">
    <property type="protein sequence ID" value="RHK51801.1"/>
    <property type="molecule type" value="Genomic_DNA"/>
</dbReference>
<dbReference type="Proteomes" id="UP000286598">
    <property type="component" value="Unassembled WGS sequence"/>
</dbReference>
<evidence type="ECO:0000256" key="2">
    <source>
        <dbReference type="ARBA" id="ARBA00012224"/>
    </source>
</evidence>
<sequence>MTMKYDFDKIIDRSGSGDLKHEVLAERYGRGDLLPLWVADMDFETPQFITDALRKRLEHSLYGYTIVPRNYWQTIAKWIEDHHQWRVEEQWMRFIPGIVKGIGFVINVFVKEDEKVIIQPPVYHPFRLTPEGNRRQVVYNPLRENADGSYSMDFDNLAEVADEKCRLLILSNPHNPAGITWDAETLRRLADFCSERNIIVISDEIHSDMAIFGNKHVPFASVSDAAAECSITFGAPSKTFNIAGIVSSWCIVPNERLRQPLFDWMAANELDEPHLFAPIATMAAFNEGEEWRQQMLAYVEQNILFVEDFLRKHLPQIKAVRPQASFLVWLDCRGLHLDHDALIDLFVNRVRLALNDGEMFGKEGKGFMRMNVATPRSVLKEALERLVLAAS</sequence>
<dbReference type="SUPFAM" id="SSF53383">
    <property type="entry name" value="PLP-dependent transferases"/>
    <property type="match status" value="1"/>
</dbReference>
<accession>A0A3R6FHS4</accession>
<keyword evidence="4 7" id="KW-0456">Lyase</keyword>
<evidence type="ECO:0000256" key="4">
    <source>
        <dbReference type="ARBA" id="ARBA00023239"/>
    </source>
</evidence>
<dbReference type="InterPro" id="IPR004839">
    <property type="entry name" value="Aminotransferase_I/II_large"/>
</dbReference>
<feature type="domain" description="Aminotransferase class I/classII large" evidence="6">
    <location>
        <begin position="39"/>
        <end position="386"/>
    </location>
</feature>
<organism evidence="7 8">
    <name type="scientific">Leyella stercorea</name>
    <dbReference type="NCBI Taxonomy" id="363265"/>
    <lineage>
        <taxon>Bacteria</taxon>
        <taxon>Pseudomonadati</taxon>
        <taxon>Bacteroidota</taxon>
        <taxon>Bacteroidia</taxon>
        <taxon>Bacteroidales</taxon>
        <taxon>Prevotellaceae</taxon>
        <taxon>Leyella</taxon>
    </lineage>
</organism>
<dbReference type="InterPro" id="IPR015424">
    <property type="entry name" value="PyrdxlP-dep_Trfase"/>
</dbReference>
<comment type="cofactor">
    <cofactor evidence="1">
        <name>pyridoxal 5'-phosphate</name>
        <dbReference type="ChEBI" id="CHEBI:597326"/>
    </cofactor>
</comment>
<dbReference type="AlphaFoldDB" id="A0A3R6FHS4"/>
<dbReference type="PANTHER" id="PTHR43525:SF1">
    <property type="entry name" value="PROTEIN MALY"/>
    <property type="match status" value="1"/>
</dbReference>
<reference evidence="7 8" key="1">
    <citation type="submission" date="2018-08" db="EMBL/GenBank/DDBJ databases">
        <title>A genome reference for cultivated species of the human gut microbiota.</title>
        <authorList>
            <person name="Zou Y."/>
            <person name="Xue W."/>
            <person name="Luo G."/>
        </authorList>
    </citation>
    <scope>NUCLEOTIDE SEQUENCE [LARGE SCALE GENOMIC DNA]</scope>
    <source>
        <strain evidence="7 8">AF42-9</strain>
    </source>
</reference>
<dbReference type="Gene3D" id="3.90.1150.10">
    <property type="entry name" value="Aspartate Aminotransferase, domain 1"/>
    <property type="match status" value="1"/>
</dbReference>
<keyword evidence="3" id="KW-0663">Pyridoxal phosphate</keyword>
<comment type="caution">
    <text evidence="7">The sequence shown here is derived from an EMBL/GenBank/DDBJ whole genome shotgun (WGS) entry which is preliminary data.</text>
</comment>
<evidence type="ECO:0000256" key="5">
    <source>
        <dbReference type="ARBA" id="ARBA00037974"/>
    </source>
</evidence>
<evidence type="ECO:0000256" key="1">
    <source>
        <dbReference type="ARBA" id="ARBA00001933"/>
    </source>
</evidence>
<dbReference type="GO" id="GO:0030170">
    <property type="term" value="F:pyridoxal phosphate binding"/>
    <property type="evidence" value="ECO:0007669"/>
    <property type="project" value="InterPro"/>
</dbReference>
<dbReference type="NCBIfam" id="TIGR04350">
    <property type="entry name" value="C_S_lyase_PatB"/>
    <property type="match status" value="1"/>
</dbReference>
<dbReference type="OrthoDB" id="9802872at2"/>
<dbReference type="PANTHER" id="PTHR43525">
    <property type="entry name" value="PROTEIN MALY"/>
    <property type="match status" value="1"/>
</dbReference>
<comment type="similarity">
    <text evidence="5">Belongs to the class-II pyridoxal-phosphate-dependent aminotransferase family. MalY/PatB cystathionine beta-lyase subfamily.</text>
</comment>
<gene>
    <name evidence="7" type="ORF">DW060_03830</name>
</gene>
<dbReference type="InterPro" id="IPR015422">
    <property type="entry name" value="PyrdxlP-dep_Trfase_small"/>
</dbReference>
<name>A0A3R6FHS4_9BACT</name>
<evidence type="ECO:0000313" key="8">
    <source>
        <dbReference type="Proteomes" id="UP000286598"/>
    </source>
</evidence>
<dbReference type="Pfam" id="PF00155">
    <property type="entry name" value="Aminotran_1_2"/>
    <property type="match status" value="1"/>
</dbReference>
<dbReference type="InterPro" id="IPR015421">
    <property type="entry name" value="PyrdxlP-dep_Trfase_major"/>
</dbReference>
<dbReference type="EC" id="4.4.1.13" evidence="2"/>
<dbReference type="InterPro" id="IPR027619">
    <property type="entry name" value="C-S_lyase_PatB-like"/>
</dbReference>
<dbReference type="CDD" id="cd00609">
    <property type="entry name" value="AAT_like"/>
    <property type="match status" value="1"/>
</dbReference>